<keyword evidence="7 10" id="KW-0663">Pyridoxal phosphate</keyword>
<evidence type="ECO:0000256" key="3">
    <source>
        <dbReference type="ARBA" id="ARBA00011738"/>
    </source>
</evidence>
<protein>
    <recommendedName>
        <fullName evidence="10">Histidinol-phosphate aminotransferase</fullName>
        <ecNumber evidence="10">2.6.1.9</ecNumber>
    </recommendedName>
    <alternativeName>
        <fullName evidence="10">Imidazole acetol-phosphate transaminase</fullName>
    </alternativeName>
</protein>
<sequence>MKKQIEQLSAYEPGLSPRALKESYGIEGELYKLASNENLYGPSPKVNEAIQAHLDELQFYPETGSPLIKEAISKHLNVDASRILFGAGLDEVILMISRAVLTPGDKIVTSEMTFGQYYHNATVEAANVAQVPMQNGCFDLEGILAEIDDDTKLVWLCNPNNPTGTYFTHEELQHFLTRVPSHVPVIIDEAYVEFVTAEDFPDTLALQEQFTNAFLLRTFSKAYGLAGMRIGYVVAAKEAIEKWNIIRPPFNVGRLSEYAALAALEDQKYLASIREHNAQERAKFFELAVSDRFYPSQTNFVYINTDKPHDLYEAFLNVGCITREFPKGVRVTIGFPEQNDKMIEVLKSFEF</sequence>
<comment type="similarity">
    <text evidence="10">Belongs to the class-II pyridoxal-phosphate-dependent aminotransferase family. Histidinol-phosphate aminotransferase subfamily.</text>
</comment>
<dbReference type="GO" id="GO:0000105">
    <property type="term" value="P:L-histidine biosynthetic process"/>
    <property type="evidence" value="ECO:0007669"/>
    <property type="project" value="UniProtKB-UniRule"/>
</dbReference>
<evidence type="ECO:0000256" key="10">
    <source>
        <dbReference type="HAMAP-Rule" id="MF_01023"/>
    </source>
</evidence>
<keyword evidence="14" id="KW-1185">Reference proteome</keyword>
<evidence type="ECO:0000313" key="13">
    <source>
        <dbReference type="EMBL" id="MDK9865901.1"/>
    </source>
</evidence>
<comment type="caution">
    <text evidence="12">The sequence shown here is derived from an EMBL/GenBank/DDBJ whole genome shotgun (WGS) entry which is preliminary data.</text>
</comment>
<dbReference type="RefSeq" id="WP_002508309.1">
    <property type="nucleotide sequence ID" value="NZ_CP013114.1"/>
</dbReference>
<gene>
    <name evidence="10 12" type="primary">hisC</name>
    <name evidence="12" type="ORF">M4L89_10925</name>
    <name evidence="13" type="ORF">P1A27_08105</name>
</gene>
<reference evidence="13" key="2">
    <citation type="journal article" date="2023" name="Int. J. Mol. Sci.">
        <title>Antibiotic Resistance/Susceptibility Profiles of Staphylococcus equorum Strains from Cheese, and Genome Analysis for Antibiotic Resistance Genes.</title>
        <authorList>
            <person name="Vazquez L."/>
            <person name="Srednik M.E."/>
            <person name="Rodriguez J."/>
            <person name="Florez A.B."/>
            <person name="Mayo B."/>
        </authorList>
    </citation>
    <scope>NUCLEOTIDE SEQUENCE</scope>
    <source>
        <strain evidence="13">5A3I</strain>
    </source>
</reference>
<dbReference type="InterPro" id="IPR015424">
    <property type="entry name" value="PyrdxlP-dep_Trfase"/>
</dbReference>
<dbReference type="NCBIfam" id="TIGR01141">
    <property type="entry name" value="hisC"/>
    <property type="match status" value="1"/>
</dbReference>
<keyword evidence="5 10" id="KW-0028">Amino-acid biosynthesis</keyword>
<dbReference type="Gene3D" id="3.40.640.10">
    <property type="entry name" value="Type I PLP-dependent aspartate aminotransferase-like (Major domain)"/>
    <property type="match status" value="1"/>
</dbReference>
<feature type="modified residue" description="N6-(pyridoxal phosphate)lysine" evidence="10">
    <location>
        <position position="221"/>
    </location>
</feature>
<dbReference type="PROSITE" id="PS00599">
    <property type="entry name" value="AA_TRANSFER_CLASS_2"/>
    <property type="match status" value="1"/>
</dbReference>
<evidence type="ECO:0000256" key="8">
    <source>
        <dbReference type="ARBA" id="ARBA00023102"/>
    </source>
</evidence>
<dbReference type="SUPFAM" id="SSF53383">
    <property type="entry name" value="PLP-dependent transferases"/>
    <property type="match status" value="1"/>
</dbReference>
<dbReference type="InterPro" id="IPR005861">
    <property type="entry name" value="HisP_aminotrans"/>
</dbReference>
<dbReference type="EMBL" id="JARGCK010000004">
    <property type="protein sequence ID" value="MDK9865901.1"/>
    <property type="molecule type" value="Genomic_DNA"/>
</dbReference>
<accession>A0A1B1G4U0</accession>
<keyword evidence="8 10" id="KW-0368">Histidine biosynthesis</keyword>
<dbReference type="Proteomes" id="UP001174037">
    <property type="component" value="Unassembled WGS sequence"/>
</dbReference>
<dbReference type="InterPro" id="IPR015422">
    <property type="entry name" value="PyrdxlP-dep_Trfase_small"/>
</dbReference>
<dbReference type="InterPro" id="IPR004839">
    <property type="entry name" value="Aminotransferase_I/II_large"/>
</dbReference>
<dbReference type="EC" id="2.6.1.9" evidence="10"/>
<dbReference type="GO" id="GO:0004400">
    <property type="term" value="F:histidinol-phosphate transaminase activity"/>
    <property type="evidence" value="ECO:0007669"/>
    <property type="project" value="UniProtKB-UniRule"/>
</dbReference>
<dbReference type="HAMAP" id="MF_01023">
    <property type="entry name" value="HisC_aminotrans_2"/>
    <property type="match status" value="1"/>
</dbReference>
<dbReference type="EMBL" id="JAMBQA010000005">
    <property type="protein sequence ID" value="MDG0846736.1"/>
    <property type="molecule type" value="Genomic_DNA"/>
</dbReference>
<keyword evidence="6 10" id="KW-0808">Transferase</keyword>
<dbReference type="Gene3D" id="3.90.1150.10">
    <property type="entry name" value="Aspartate Aminotransferase, domain 1"/>
    <property type="match status" value="1"/>
</dbReference>
<dbReference type="Proteomes" id="UP001152422">
    <property type="component" value="Unassembled WGS sequence"/>
</dbReference>
<comment type="pathway">
    <text evidence="2 10">Amino-acid biosynthesis; L-histidine biosynthesis; L-histidine from 5-phospho-alpha-D-ribose 1-diphosphate: step 7/9.</text>
</comment>
<dbReference type="CDD" id="cd00609">
    <property type="entry name" value="AAT_like"/>
    <property type="match status" value="1"/>
</dbReference>
<evidence type="ECO:0000313" key="12">
    <source>
        <dbReference type="EMBL" id="MDG0846736.1"/>
    </source>
</evidence>
<reference evidence="12" key="1">
    <citation type="submission" date="2022-05" db="EMBL/GenBank/DDBJ databases">
        <title>Comparative genomics of Staphylococcus equorum isolates.</title>
        <authorList>
            <person name="Luelf R.H."/>
        </authorList>
    </citation>
    <scope>NUCLEOTIDE SEQUENCE</scope>
    <source>
        <strain evidence="12">TMW 2.2497</strain>
    </source>
</reference>
<dbReference type="STRING" id="246432.SE1039_05480"/>
<comment type="cofactor">
    <cofactor evidence="1 10">
        <name>pyridoxal 5'-phosphate</name>
        <dbReference type="ChEBI" id="CHEBI:597326"/>
    </cofactor>
</comment>
<dbReference type="Pfam" id="PF00155">
    <property type="entry name" value="Aminotran_1_2"/>
    <property type="match status" value="1"/>
</dbReference>
<dbReference type="PANTHER" id="PTHR43643:SF3">
    <property type="entry name" value="HISTIDINOL-PHOSPHATE AMINOTRANSFERASE"/>
    <property type="match status" value="1"/>
</dbReference>
<dbReference type="InterPro" id="IPR001917">
    <property type="entry name" value="Aminotrans_II_pyridoxalP_BS"/>
</dbReference>
<dbReference type="KEGG" id="seqo:SE1039_05480"/>
<evidence type="ECO:0000256" key="9">
    <source>
        <dbReference type="ARBA" id="ARBA00047481"/>
    </source>
</evidence>
<dbReference type="OrthoDB" id="9813612at2"/>
<evidence type="ECO:0000256" key="4">
    <source>
        <dbReference type="ARBA" id="ARBA00022576"/>
    </source>
</evidence>
<dbReference type="PANTHER" id="PTHR43643">
    <property type="entry name" value="HISTIDINOL-PHOSPHATE AMINOTRANSFERASE 2"/>
    <property type="match status" value="1"/>
</dbReference>
<evidence type="ECO:0000313" key="14">
    <source>
        <dbReference type="Proteomes" id="UP001152422"/>
    </source>
</evidence>
<comment type="catalytic activity">
    <reaction evidence="9 10">
        <text>L-histidinol phosphate + 2-oxoglutarate = 3-(imidazol-4-yl)-2-oxopropyl phosphate + L-glutamate</text>
        <dbReference type="Rhea" id="RHEA:23744"/>
        <dbReference type="ChEBI" id="CHEBI:16810"/>
        <dbReference type="ChEBI" id="CHEBI:29985"/>
        <dbReference type="ChEBI" id="CHEBI:57766"/>
        <dbReference type="ChEBI" id="CHEBI:57980"/>
        <dbReference type="EC" id="2.6.1.9"/>
    </reaction>
</comment>
<evidence type="ECO:0000259" key="11">
    <source>
        <dbReference type="Pfam" id="PF00155"/>
    </source>
</evidence>
<evidence type="ECO:0000256" key="6">
    <source>
        <dbReference type="ARBA" id="ARBA00022679"/>
    </source>
</evidence>
<comment type="subunit">
    <text evidence="3 10">Homodimer.</text>
</comment>
<dbReference type="InterPro" id="IPR015421">
    <property type="entry name" value="PyrdxlP-dep_Trfase_major"/>
</dbReference>
<reference evidence="13" key="3">
    <citation type="submission" date="2023-03" db="EMBL/GenBank/DDBJ databases">
        <authorList>
            <person name="Vazquez L."/>
            <person name="Rodriguez J."/>
            <person name="Mayo B."/>
            <person name="Florez A.B."/>
        </authorList>
    </citation>
    <scope>NUCLEOTIDE SEQUENCE</scope>
    <source>
        <strain evidence="13">5A3I</strain>
    </source>
</reference>
<proteinExistence type="inferred from homology"/>
<evidence type="ECO:0000256" key="1">
    <source>
        <dbReference type="ARBA" id="ARBA00001933"/>
    </source>
</evidence>
<organism evidence="12 14">
    <name type="scientific">Staphylococcus equorum</name>
    <dbReference type="NCBI Taxonomy" id="246432"/>
    <lineage>
        <taxon>Bacteria</taxon>
        <taxon>Bacillati</taxon>
        <taxon>Bacillota</taxon>
        <taxon>Bacilli</taxon>
        <taxon>Bacillales</taxon>
        <taxon>Staphylococcaceae</taxon>
        <taxon>Staphylococcus</taxon>
    </lineage>
</organism>
<evidence type="ECO:0000256" key="7">
    <source>
        <dbReference type="ARBA" id="ARBA00022898"/>
    </source>
</evidence>
<dbReference type="GO" id="GO:0030170">
    <property type="term" value="F:pyridoxal phosphate binding"/>
    <property type="evidence" value="ECO:0007669"/>
    <property type="project" value="InterPro"/>
</dbReference>
<dbReference type="eggNOG" id="COG0079">
    <property type="taxonomic scope" value="Bacteria"/>
</dbReference>
<name>A0A1B1G4U0_9STAP</name>
<evidence type="ECO:0000256" key="2">
    <source>
        <dbReference type="ARBA" id="ARBA00005011"/>
    </source>
</evidence>
<evidence type="ECO:0000256" key="5">
    <source>
        <dbReference type="ARBA" id="ARBA00022605"/>
    </source>
</evidence>
<feature type="domain" description="Aminotransferase class I/classII large" evidence="11">
    <location>
        <begin position="31"/>
        <end position="345"/>
    </location>
</feature>
<dbReference type="AlphaFoldDB" id="A0A1B1G4U0"/>
<keyword evidence="4 10" id="KW-0032">Aminotransferase</keyword>
<dbReference type="InterPro" id="IPR050106">
    <property type="entry name" value="HistidinolP_aminotransfase"/>
</dbReference>